<dbReference type="EMBL" id="BMAT01002490">
    <property type="protein sequence ID" value="GFS07931.1"/>
    <property type="molecule type" value="Genomic_DNA"/>
</dbReference>
<evidence type="ECO:0000313" key="1">
    <source>
        <dbReference type="EMBL" id="GFS07931.1"/>
    </source>
</evidence>
<name>A0AAV4IH12_9GAST</name>
<dbReference type="Proteomes" id="UP000762676">
    <property type="component" value="Unassembled WGS sequence"/>
</dbReference>
<evidence type="ECO:0000313" key="2">
    <source>
        <dbReference type="Proteomes" id="UP000762676"/>
    </source>
</evidence>
<proteinExistence type="predicted"/>
<organism evidence="1 2">
    <name type="scientific">Elysia marginata</name>
    <dbReference type="NCBI Taxonomy" id="1093978"/>
    <lineage>
        <taxon>Eukaryota</taxon>
        <taxon>Metazoa</taxon>
        <taxon>Spiralia</taxon>
        <taxon>Lophotrochozoa</taxon>
        <taxon>Mollusca</taxon>
        <taxon>Gastropoda</taxon>
        <taxon>Heterobranchia</taxon>
        <taxon>Euthyneura</taxon>
        <taxon>Panpulmonata</taxon>
        <taxon>Sacoglossa</taxon>
        <taxon>Placobranchoidea</taxon>
        <taxon>Plakobranchidae</taxon>
        <taxon>Elysia</taxon>
    </lineage>
</organism>
<reference evidence="1 2" key="1">
    <citation type="journal article" date="2021" name="Elife">
        <title>Chloroplast acquisition without the gene transfer in kleptoplastic sea slugs, Plakobranchus ocellatus.</title>
        <authorList>
            <person name="Maeda T."/>
            <person name="Takahashi S."/>
            <person name="Yoshida T."/>
            <person name="Shimamura S."/>
            <person name="Takaki Y."/>
            <person name="Nagai Y."/>
            <person name="Toyoda A."/>
            <person name="Suzuki Y."/>
            <person name="Arimoto A."/>
            <person name="Ishii H."/>
            <person name="Satoh N."/>
            <person name="Nishiyama T."/>
            <person name="Hasebe M."/>
            <person name="Maruyama T."/>
            <person name="Minagawa J."/>
            <person name="Obokata J."/>
            <person name="Shigenobu S."/>
        </authorList>
    </citation>
    <scope>NUCLEOTIDE SEQUENCE [LARGE SCALE GENOMIC DNA]</scope>
</reference>
<keyword evidence="2" id="KW-1185">Reference proteome</keyword>
<comment type="caution">
    <text evidence="1">The sequence shown here is derived from an EMBL/GenBank/DDBJ whole genome shotgun (WGS) entry which is preliminary data.</text>
</comment>
<sequence>MVLLDSISIVSSWRIPWCCEHRNMEPQKKLLTLSKVDLNEVVRMMQADESASNSQVAIGVSQWSRRFGHKPSARQVNTKQTGLMTCNKCGR</sequence>
<protein>
    <submittedName>
        <fullName evidence="1">Uncharacterized protein</fullName>
    </submittedName>
</protein>
<dbReference type="AlphaFoldDB" id="A0AAV4IH12"/>
<accession>A0AAV4IH12</accession>
<gene>
    <name evidence="1" type="ORF">ElyMa_001261600</name>
</gene>